<reference evidence="2 3" key="1">
    <citation type="submission" date="2016-02" db="EMBL/GenBank/DDBJ databases">
        <title>Discovery of a natural microsporidian pathogen with a broad tissue tropism in Caenorhabditis elegans.</title>
        <authorList>
            <person name="Luallen R.J."/>
            <person name="Reinke A.W."/>
            <person name="Tong L."/>
            <person name="Botts M.R."/>
            <person name="Felix M.-A."/>
            <person name="Troemel E.R."/>
        </authorList>
    </citation>
    <scope>NUCLEOTIDE SEQUENCE [LARGE SCALE GENOMIC DNA]</scope>
    <source>
        <strain evidence="2 3">JUm2807</strain>
    </source>
</reference>
<sequence>MYTPCHKERSKRSSSLNSSSAPAHPRTLIKDLAIGYNQNIVAIVKSFTKPQASQKGSDYHMRLVIADESIDAKDPAISLQIFLPTLEGFPKGLLKMKTVIVIAGLMKTATAEHINYLMRRQGGYSLFQVDKDGPSYLPYYSYNRHSILQNPKNIGHIRDLCEHYIHQIPVGPIAFSQVTPGLVFTAYGYVEEVSYNAYGSMVIRLVDGTGPALCVTVYAPNGSAPPERYTCIRLETVKAKSVQDGVIRGDASDHGQIQWTSEEGSGTARMIRLLLPSTRRLAIKPILDITVKVLARQERREAQEAKKARLSLEAILQSNGPFCLALSKTHPLFKEILTLHRQKVFTLKNADGTVSAALDQKTLERLGGQTKLHIVSEETAYHKNICIHFIYISSSTLPIHLIFNKTPSVSCYLLLPVEIVRELI</sequence>
<dbReference type="VEuPathDB" id="MicrosporidiaDB:NEDG_00156"/>
<keyword evidence="3" id="KW-1185">Reference proteome</keyword>
<proteinExistence type="predicted"/>
<evidence type="ECO:0000313" key="2">
    <source>
        <dbReference type="EMBL" id="OAG31681.1"/>
    </source>
</evidence>
<dbReference type="InterPro" id="IPR012340">
    <property type="entry name" value="NA-bd_OB-fold"/>
</dbReference>
<dbReference type="AlphaFoldDB" id="A0A177EJN6"/>
<evidence type="ECO:0000256" key="1">
    <source>
        <dbReference type="SAM" id="MobiDB-lite"/>
    </source>
</evidence>
<accession>A0A177EJN6</accession>
<protein>
    <submittedName>
        <fullName evidence="2">Uncharacterized protein</fullName>
    </submittedName>
</protein>
<feature type="region of interest" description="Disordered" evidence="1">
    <location>
        <begin position="1"/>
        <end position="23"/>
    </location>
</feature>
<comment type="caution">
    <text evidence="2">The sequence shown here is derived from an EMBL/GenBank/DDBJ whole genome shotgun (WGS) entry which is preliminary data.</text>
</comment>
<dbReference type="Gene3D" id="2.40.50.140">
    <property type="entry name" value="Nucleic acid-binding proteins"/>
    <property type="match status" value="1"/>
</dbReference>
<dbReference type="Proteomes" id="UP000185944">
    <property type="component" value="Unassembled WGS sequence"/>
</dbReference>
<gene>
    <name evidence="2" type="ORF">NEDG_00156</name>
</gene>
<dbReference type="RefSeq" id="XP_067545282.1">
    <property type="nucleotide sequence ID" value="XM_067687574.1"/>
</dbReference>
<dbReference type="EMBL" id="LTDL01000014">
    <property type="protein sequence ID" value="OAG31681.1"/>
    <property type="molecule type" value="Genomic_DNA"/>
</dbReference>
<dbReference type="GeneID" id="93646506"/>
<dbReference type="SUPFAM" id="SSF50249">
    <property type="entry name" value="Nucleic acid-binding proteins"/>
    <property type="match status" value="1"/>
</dbReference>
<organism evidence="2 3">
    <name type="scientific">Nematocida displodere</name>
    <dbReference type="NCBI Taxonomy" id="1805483"/>
    <lineage>
        <taxon>Eukaryota</taxon>
        <taxon>Fungi</taxon>
        <taxon>Fungi incertae sedis</taxon>
        <taxon>Microsporidia</taxon>
        <taxon>Nematocida</taxon>
    </lineage>
</organism>
<name>A0A177EJN6_9MICR</name>
<evidence type="ECO:0000313" key="3">
    <source>
        <dbReference type="Proteomes" id="UP000185944"/>
    </source>
</evidence>